<dbReference type="AlphaFoldDB" id="A0A7W7Q1E9"/>
<reference evidence="1 2" key="1">
    <citation type="submission" date="2020-08" db="EMBL/GenBank/DDBJ databases">
        <title>Genomic Encyclopedia of Type Strains, Phase III (KMG-III): the genomes of soil and plant-associated and newly described type strains.</title>
        <authorList>
            <person name="Whitman W."/>
        </authorList>
    </citation>
    <scope>NUCLEOTIDE SEQUENCE [LARGE SCALE GENOMIC DNA]</scope>
    <source>
        <strain evidence="1 2">CECT 8960</strain>
    </source>
</reference>
<accession>A0A7W7Q1E9</accession>
<protein>
    <submittedName>
        <fullName evidence="1">Uncharacterized protein</fullName>
    </submittedName>
</protein>
<organism evidence="1 2">
    <name type="scientific">Actinophytocola algeriensis</name>
    <dbReference type="NCBI Taxonomy" id="1768010"/>
    <lineage>
        <taxon>Bacteria</taxon>
        <taxon>Bacillati</taxon>
        <taxon>Actinomycetota</taxon>
        <taxon>Actinomycetes</taxon>
        <taxon>Pseudonocardiales</taxon>
        <taxon>Pseudonocardiaceae</taxon>
    </lineage>
</organism>
<evidence type="ECO:0000313" key="2">
    <source>
        <dbReference type="Proteomes" id="UP000520767"/>
    </source>
</evidence>
<dbReference type="RefSeq" id="WP_184809196.1">
    <property type="nucleotide sequence ID" value="NZ_JACHJQ010000001.1"/>
</dbReference>
<proteinExistence type="predicted"/>
<comment type="caution">
    <text evidence="1">The sequence shown here is derived from an EMBL/GenBank/DDBJ whole genome shotgun (WGS) entry which is preliminary data.</text>
</comment>
<sequence>MAHEFPLAPYDIDLDDYAAKSWLSFSRGSGADLALVRLVTHDSPFDTVEGVEVDPATFARGQRFEVPLGDTTFAYVRRTPGETVRVDRIAAVE</sequence>
<dbReference type="EMBL" id="JACHJQ010000001">
    <property type="protein sequence ID" value="MBB4905044.1"/>
    <property type="molecule type" value="Genomic_DNA"/>
</dbReference>
<evidence type="ECO:0000313" key="1">
    <source>
        <dbReference type="EMBL" id="MBB4905044.1"/>
    </source>
</evidence>
<keyword evidence="2" id="KW-1185">Reference proteome</keyword>
<dbReference type="Proteomes" id="UP000520767">
    <property type="component" value="Unassembled WGS sequence"/>
</dbReference>
<gene>
    <name evidence="1" type="ORF">FHR82_001254</name>
</gene>
<name>A0A7W7Q1E9_9PSEU</name>